<gene>
    <name evidence="1" type="ordered locus">Mnod_8314</name>
</gene>
<protein>
    <submittedName>
        <fullName evidence="1">Uncharacterized protein</fullName>
    </submittedName>
</protein>
<dbReference type="KEGG" id="mno:Mnod_8314"/>
<evidence type="ECO:0000313" key="2">
    <source>
        <dbReference type="Proteomes" id="UP000008207"/>
    </source>
</evidence>
<dbReference type="EMBL" id="CP001350">
    <property type="protein sequence ID" value="ACL62456.1"/>
    <property type="molecule type" value="Genomic_DNA"/>
</dbReference>
<evidence type="ECO:0000313" key="1">
    <source>
        <dbReference type="EMBL" id="ACL62456.1"/>
    </source>
</evidence>
<geneLocation type="plasmid" evidence="1 2">
    <name>pMNOD01</name>
</geneLocation>
<name>B8IVL6_METNO</name>
<keyword evidence="1" id="KW-0614">Plasmid</keyword>
<proteinExistence type="predicted"/>
<dbReference type="HOGENOM" id="CLU_2585663_0_0_5"/>
<organism evidence="1 2">
    <name type="scientific">Methylobacterium nodulans (strain LMG 21967 / CNCM I-2342 / ORS 2060)</name>
    <dbReference type="NCBI Taxonomy" id="460265"/>
    <lineage>
        <taxon>Bacteria</taxon>
        <taxon>Pseudomonadati</taxon>
        <taxon>Pseudomonadota</taxon>
        <taxon>Alphaproteobacteria</taxon>
        <taxon>Hyphomicrobiales</taxon>
        <taxon>Methylobacteriaceae</taxon>
        <taxon>Methylobacterium</taxon>
    </lineage>
</organism>
<sequence length="80" mass="8637">MAEMPRRDFVGLSAKLVQIGGVGLSTFVPARGHLGYRIHGPFCGPGPIANFQQAMTGRNEEKPRLQAATANLNACRRTKT</sequence>
<dbReference type="AlphaFoldDB" id="B8IVL6"/>
<keyword evidence="2" id="KW-1185">Reference proteome</keyword>
<reference evidence="2" key="1">
    <citation type="submission" date="2009-01" db="EMBL/GenBank/DDBJ databases">
        <title>Complete sequence of plasmid 1 of Methylobacterium nodulans ORS 2060.</title>
        <authorList>
            <consortium name="US DOE Joint Genome Institute"/>
            <person name="Lucas S."/>
            <person name="Copeland A."/>
            <person name="Lapidus A."/>
            <person name="Glavina del Rio T."/>
            <person name="Dalin E."/>
            <person name="Tice H."/>
            <person name="Bruce D."/>
            <person name="Goodwin L."/>
            <person name="Pitluck S."/>
            <person name="Sims D."/>
            <person name="Brettin T."/>
            <person name="Detter J.C."/>
            <person name="Han C."/>
            <person name="Larimer F."/>
            <person name="Land M."/>
            <person name="Hauser L."/>
            <person name="Kyrpides N."/>
            <person name="Ivanova N."/>
            <person name="Marx C.J."/>
            <person name="Richardson P."/>
        </authorList>
    </citation>
    <scope>NUCLEOTIDE SEQUENCE [LARGE SCALE GENOMIC DNA]</scope>
    <source>
        <strain evidence="2">LMG 21967 / CNCM I-2342 / ORS 2060</strain>
        <plasmid evidence="2">Plasmid pMNOD01</plasmid>
    </source>
</reference>
<dbReference type="Proteomes" id="UP000008207">
    <property type="component" value="Plasmid pMNOD01"/>
</dbReference>
<accession>B8IVL6</accession>